<dbReference type="Proteomes" id="UP000052013">
    <property type="component" value="Unassembled WGS sequence"/>
</dbReference>
<comment type="subcellular location">
    <subcellularLocation>
        <location evidence="1">Cell membrane</location>
        <topology evidence="1">Multi-pass membrane protein</topology>
    </subcellularLocation>
</comment>
<dbReference type="InterPro" id="IPR037185">
    <property type="entry name" value="EmrE-like"/>
</dbReference>
<dbReference type="AlphaFoldDB" id="A0A0R1S751"/>
<name>A0A0R1S751_9LACO</name>
<evidence type="ECO:0000256" key="8">
    <source>
        <dbReference type="SAM" id="Phobius"/>
    </source>
</evidence>
<evidence type="ECO:0000313" key="9">
    <source>
        <dbReference type="EMBL" id="KRL64768.1"/>
    </source>
</evidence>
<dbReference type="PATRIC" id="fig|1423739.3.peg.857"/>
<feature type="transmembrane region" description="Helical" evidence="8">
    <location>
        <begin position="159"/>
        <end position="178"/>
    </location>
</feature>
<dbReference type="GO" id="GO:0015144">
    <property type="term" value="F:carbohydrate transmembrane transporter activity"/>
    <property type="evidence" value="ECO:0007669"/>
    <property type="project" value="InterPro"/>
</dbReference>
<keyword evidence="7 8" id="KW-0472">Membrane</keyword>
<reference evidence="9 10" key="1">
    <citation type="journal article" date="2015" name="Genome Announc.">
        <title>Expanding the biotechnology potential of lactobacilli through comparative genomics of 213 strains and associated genera.</title>
        <authorList>
            <person name="Sun Z."/>
            <person name="Harris H.M."/>
            <person name="McCann A."/>
            <person name="Guo C."/>
            <person name="Argimon S."/>
            <person name="Zhang W."/>
            <person name="Yang X."/>
            <person name="Jeffery I.B."/>
            <person name="Cooney J.C."/>
            <person name="Kagawa T.F."/>
            <person name="Liu W."/>
            <person name="Song Y."/>
            <person name="Salvetti E."/>
            <person name="Wrobel A."/>
            <person name="Rasinkangas P."/>
            <person name="Parkhill J."/>
            <person name="Rea M.C."/>
            <person name="O'Sullivan O."/>
            <person name="Ritari J."/>
            <person name="Douillard F.P."/>
            <person name="Paul Ross R."/>
            <person name="Yang R."/>
            <person name="Briner A.E."/>
            <person name="Felis G.E."/>
            <person name="de Vos W.M."/>
            <person name="Barrangou R."/>
            <person name="Klaenhammer T.R."/>
            <person name="Caufield P.W."/>
            <person name="Cui Y."/>
            <person name="Zhang H."/>
            <person name="O'Toole P.W."/>
        </authorList>
    </citation>
    <scope>NUCLEOTIDE SEQUENCE [LARGE SCALE GENOMIC DNA]</scope>
    <source>
        <strain evidence="9 10">DSM 14421</strain>
    </source>
</reference>
<proteinExistence type="inferred from homology"/>
<dbReference type="SUPFAM" id="SSF103481">
    <property type="entry name" value="Multidrug resistance efflux transporter EmrE"/>
    <property type="match status" value="1"/>
</dbReference>
<comment type="similarity">
    <text evidence="2">Belongs to the GRP transporter (TC 2.A.7.5) family.</text>
</comment>
<accession>A0A0R1S751</accession>
<dbReference type="Pfam" id="PF06800">
    <property type="entry name" value="Sugar_transport"/>
    <property type="match status" value="1"/>
</dbReference>
<dbReference type="STRING" id="1423739.FC85_GL000821"/>
<comment type="caution">
    <text evidence="9">The sequence shown here is derived from an EMBL/GenBank/DDBJ whole genome shotgun (WGS) entry which is preliminary data.</text>
</comment>
<feature type="transmembrane region" description="Helical" evidence="8">
    <location>
        <begin position="198"/>
        <end position="222"/>
    </location>
</feature>
<feature type="transmembrane region" description="Helical" evidence="8">
    <location>
        <begin position="295"/>
        <end position="315"/>
    </location>
</feature>
<dbReference type="EMBL" id="AZEY01000080">
    <property type="protein sequence ID" value="KRL64768.1"/>
    <property type="molecule type" value="Genomic_DNA"/>
</dbReference>
<dbReference type="PANTHER" id="PTHR16119">
    <property type="entry name" value="TRANSMEMBRANE PROTEIN 144"/>
    <property type="match status" value="1"/>
</dbReference>
<keyword evidence="4" id="KW-0762">Sugar transport</keyword>
<feature type="transmembrane region" description="Helical" evidence="8">
    <location>
        <begin position="258"/>
        <end position="283"/>
    </location>
</feature>
<dbReference type="RefSeq" id="WP_057865276.1">
    <property type="nucleotide sequence ID" value="NZ_AZEY01000080.1"/>
</dbReference>
<dbReference type="GO" id="GO:0005886">
    <property type="term" value="C:plasma membrane"/>
    <property type="evidence" value="ECO:0007669"/>
    <property type="project" value="UniProtKB-SubCell"/>
</dbReference>
<evidence type="ECO:0000256" key="5">
    <source>
        <dbReference type="ARBA" id="ARBA00022692"/>
    </source>
</evidence>
<keyword evidence="5 8" id="KW-0812">Transmembrane</keyword>
<evidence type="ECO:0000256" key="7">
    <source>
        <dbReference type="ARBA" id="ARBA00023136"/>
    </source>
</evidence>
<keyword evidence="6 8" id="KW-1133">Transmembrane helix</keyword>
<feature type="transmembrane region" description="Helical" evidence="8">
    <location>
        <begin position="119"/>
        <end position="139"/>
    </location>
</feature>
<dbReference type="PANTHER" id="PTHR16119:SF17">
    <property type="entry name" value="TRANSMEMBRANE PROTEIN 144"/>
    <property type="match status" value="1"/>
</dbReference>
<organism evidence="9 10">
    <name type="scientific">Lentilactobacillus diolivorans DSM 14421</name>
    <dbReference type="NCBI Taxonomy" id="1423739"/>
    <lineage>
        <taxon>Bacteria</taxon>
        <taxon>Bacillati</taxon>
        <taxon>Bacillota</taxon>
        <taxon>Bacilli</taxon>
        <taxon>Lactobacillales</taxon>
        <taxon>Lactobacillaceae</taxon>
        <taxon>Lentilactobacillus</taxon>
    </lineage>
</organism>
<evidence type="ECO:0000256" key="3">
    <source>
        <dbReference type="ARBA" id="ARBA00022448"/>
    </source>
</evidence>
<evidence type="ECO:0000256" key="4">
    <source>
        <dbReference type="ARBA" id="ARBA00022597"/>
    </source>
</evidence>
<evidence type="ECO:0000256" key="1">
    <source>
        <dbReference type="ARBA" id="ARBA00004651"/>
    </source>
</evidence>
<sequence>MAILMALIPPLTWGSVGLICTKMGGSAGQQVLGESLGALILGTFIYLTFVIPRGVIITDRIWIVGILSGLFWAVGTSEQFIAFKKMGVSSALPISTAGQIISNALMAAAVLGEWITVKMWLFGSISIALITIGAILTAARSTLDKHQATKRPATYNQGMIALIISTVGFMLYFVFPNLLVKVGYISNHIHNANNGINYMTAIVTPQAVGQVIGSILIIIFLFHERTIMFQKYTWKNLTTGIDWGIGNLFMFISAANPLIGQAMATTLSQTGVIIGTFGGIYLLHEYKTKDQMVRIVIGSGLVILGSVLISNLKALG</sequence>
<gene>
    <name evidence="9" type="ORF">FC85_GL000821</name>
</gene>
<dbReference type="CDD" id="cd23110">
    <property type="entry name" value="GRP"/>
    <property type="match status" value="1"/>
</dbReference>
<keyword evidence="3" id="KW-0813">Transport</keyword>
<evidence type="ECO:0000313" key="10">
    <source>
        <dbReference type="Proteomes" id="UP000052013"/>
    </source>
</evidence>
<evidence type="ECO:0000256" key="2">
    <source>
        <dbReference type="ARBA" id="ARBA00006117"/>
    </source>
</evidence>
<feature type="transmembrane region" description="Helical" evidence="8">
    <location>
        <begin position="27"/>
        <end position="49"/>
    </location>
</feature>
<dbReference type="InterPro" id="IPR010651">
    <property type="entry name" value="Sugar_transport"/>
</dbReference>
<feature type="transmembrane region" description="Helical" evidence="8">
    <location>
        <begin position="61"/>
        <end position="83"/>
    </location>
</feature>
<evidence type="ECO:0000256" key="6">
    <source>
        <dbReference type="ARBA" id="ARBA00022989"/>
    </source>
</evidence>
<protein>
    <submittedName>
        <fullName evidence="9">DMT superfamily drug metabolite transporter</fullName>
    </submittedName>
</protein>